<feature type="compositionally biased region" description="Basic and acidic residues" evidence="6">
    <location>
        <begin position="355"/>
        <end position="381"/>
    </location>
</feature>
<feature type="transmembrane region" description="Helical" evidence="7">
    <location>
        <begin position="20"/>
        <end position="43"/>
    </location>
</feature>
<reference evidence="9" key="1">
    <citation type="submission" date="2021-10" db="EMBL/GenBank/DDBJ databases">
        <authorList>
            <person name="Piombo E."/>
        </authorList>
    </citation>
    <scope>NUCLEOTIDE SEQUENCE</scope>
</reference>
<evidence type="ECO:0000256" key="2">
    <source>
        <dbReference type="ARBA" id="ARBA00022692"/>
    </source>
</evidence>
<dbReference type="PANTHER" id="PTHR33048">
    <property type="entry name" value="PTH11-LIKE INTEGRAL MEMBRANE PROTEIN (AFU_ORTHOLOGUE AFUA_5G11245)"/>
    <property type="match status" value="1"/>
</dbReference>
<feature type="compositionally biased region" description="Polar residues" evidence="6">
    <location>
        <begin position="397"/>
        <end position="413"/>
    </location>
</feature>
<evidence type="ECO:0000256" key="7">
    <source>
        <dbReference type="SAM" id="Phobius"/>
    </source>
</evidence>
<evidence type="ECO:0000256" key="6">
    <source>
        <dbReference type="SAM" id="MobiDB-lite"/>
    </source>
</evidence>
<dbReference type="Pfam" id="PF20684">
    <property type="entry name" value="Fung_rhodopsin"/>
    <property type="match status" value="1"/>
</dbReference>
<accession>A0A9N9YIQ3</accession>
<feature type="region of interest" description="Disordered" evidence="6">
    <location>
        <begin position="283"/>
        <end position="413"/>
    </location>
</feature>
<protein>
    <recommendedName>
        <fullName evidence="8">Rhodopsin domain-containing protein</fullName>
    </recommendedName>
</protein>
<feature type="transmembrane region" description="Helical" evidence="7">
    <location>
        <begin position="249"/>
        <end position="272"/>
    </location>
</feature>
<evidence type="ECO:0000313" key="9">
    <source>
        <dbReference type="EMBL" id="CAH0022690.1"/>
    </source>
</evidence>
<feature type="transmembrane region" description="Helical" evidence="7">
    <location>
        <begin position="55"/>
        <end position="79"/>
    </location>
</feature>
<comment type="subcellular location">
    <subcellularLocation>
        <location evidence="1">Membrane</location>
        <topology evidence="1">Multi-pass membrane protein</topology>
    </subcellularLocation>
</comment>
<dbReference type="EMBL" id="CABFNQ020000682">
    <property type="protein sequence ID" value="CAH0022690.1"/>
    <property type="molecule type" value="Genomic_DNA"/>
</dbReference>
<keyword evidence="4 7" id="KW-0472">Membrane</keyword>
<dbReference type="InterPro" id="IPR049326">
    <property type="entry name" value="Rhodopsin_dom_fungi"/>
</dbReference>
<keyword evidence="3 7" id="KW-1133">Transmembrane helix</keyword>
<dbReference type="GO" id="GO:0016020">
    <property type="term" value="C:membrane"/>
    <property type="evidence" value="ECO:0007669"/>
    <property type="project" value="UniProtKB-SubCell"/>
</dbReference>
<feature type="compositionally biased region" description="Low complexity" evidence="6">
    <location>
        <begin position="315"/>
        <end position="326"/>
    </location>
</feature>
<feature type="transmembrane region" description="Helical" evidence="7">
    <location>
        <begin position="174"/>
        <end position="202"/>
    </location>
</feature>
<name>A0A9N9YIQ3_9HYPO</name>
<dbReference type="PANTHER" id="PTHR33048:SF15">
    <property type="entry name" value="INTEGRAL MEMBRANE PROTEIN"/>
    <property type="match status" value="1"/>
</dbReference>
<comment type="similarity">
    <text evidence="5">Belongs to the SAT4 family.</text>
</comment>
<organism evidence="9 10">
    <name type="scientific">Clonostachys rhizophaga</name>
    <dbReference type="NCBI Taxonomy" id="160324"/>
    <lineage>
        <taxon>Eukaryota</taxon>
        <taxon>Fungi</taxon>
        <taxon>Dikarya</taxon>
        <taxon>Ascomycota</taxon>
        <taxon>Pezizomycotina</taxon>
        <taxon>Sordariomycetes</taxon>
        <taxon>Hypocreomycetidae</taxon>
        <taxon>Hypocreales</taxon>
        <taxon>Bionectriaceae</taxon>
        <taxon>Clonostachys</taxon>
    </lineage>
</organism>
<evidence type="ECO:0000313" key="10">
    <source>
        <dbReference type="Proteomes" id="UP000696573"/>
    </source>
</evidence>
<feature type="transmembrane region" description="Helical" evidence="7">
    <location>
        <begin position="99"/>
        <end position="121"/>
    </location>
</feature>
<dbReference type="AlphaFoldDB" id="A0A9N9YIQ3"/>
<evidence type="ECO:0000256" key="4">
    <source>
        <dbReference type="ARBA" id="ARBA00023136"/>
    </source>
</evidence>
<evidence type="ECO:0000259" key="8">
    <source>
        <dbReference type="Pfam" id="PF20684"/>
    </source>
</evidence>
<dbReference type="InterPro" id="IPR052337">
    <property type="entry name" value="SAT4-like"/>
</dbReference>
<keyword evidence="2 7" id="KW-0812">Transmembrane</keyword>
<evidence type="ECO:0000256" key="1">
    <source>
        <dbReference type="ARBA" id="ARBA00004141"/>
    </source>
</evidence>
<proteinExistence type="inferred from homology"/>
<comment type="caution">
    <text evidence="9">The sequence shown here is derived from an EMBL/GenBank/DDBJ whole genome shotgun (WGS) entry which is preliminary data.</text>
</comment>
<dbReference type="OrthoDB" id="9976870at2759"/>
<keyword evidence="10" id="KW-1185">Reference proteome</keyword>
<evidence type="ECO:0000256" key="3">
    <source>
        <dbReference type="ARBA" id="ARBA00022989"/>
    </source>
</evidence>
<gene>
    <name evidence="9" type="ORF">CRHIZ90672A_00012810</name>
</gene>
<dbReference type="Proteomes" id="UP000696573">
    <property type="component" value="Unassembled WGS sequence"/>
</dbReference>
<sequence length="413" mass="45040">MSPADPAQLPTHMAPTGFAATILAVTCVLAGLSFITVSLRTVVRFSDKLFGLDDGLMLLGLILFLAECGVVSYGTFVGLGYKDESTDDHTKFEAVKYVILWQIFYVTSLCAIKCAICITLARIAEATVHRFTIYGITVLTCATSLIGFVGIMISCPPIWADWKPGTAICTSNQVITYISYLVSISSIVTDFACAIVPIFILWSTQIRARAKFSVVVVLALGTFASVTTIARIPFLKAYREPEDNFLYKIGYVIILSLSECGIGLIAGSLPMVRRLVRKWRGQDDESNETSRLTPLSFMTFGGSGRSRRNTIASLGPRGRNGNPARGISQATVRAAQPSEQWEKLESGSGSARLPTPDKDKDKGESHSSILERRSVTIEYETRGLPGLSETKSLPRFSRSSWANSLNRSRSNST</sequence>
<feature type="transmembrane region" description="Helical" evidence="7">
    <location>
        <begin position="214"/>
        <end position="234"/>
    </location>
</feature>
<evidence type="ECO:0000256" key="5">
    <source>
        <dbReference type="ARBA" id="ARBA00038359"/>
    </source>
</evidence>
<feature type="transmembrane region" description="Helical" evidence="7">
    <location>
        <begin position="133"/>
        <end position="154"/>
    </location>
</feature>
<feature type="domain" description="Rhodopsin" evidence="8">
    <location>
        <begin position="39"/>
        <end position="278"/>
    </location>
</feature>